<keyword evidence="1" id="KW-0813">Transport</keyword>
<evidence type="ECO:0000256" key="6">
    <source>
        <dbReference type="ARBA" id="ARBA00023014"/>
    </source>
</evidence>
<keyword evidence="6" id="KW-0411">Iron-sulfur</keyword>
<feature type="transmembrane region" description="Helical" evidence="7">
    <location>
        <begin position="65"/>
        <end position="85"/>
    </location>
</feature>
<dbReference type="OrthoDB" id="9806398at2"/>
<dbReference type="Pfam" id="PF12801">
    <property type="entry name" value="Fer4_5"/>
    <property type="match status" value="2"/>
</dbReference>
<evidence type="ECO:0000313" key="9">
    <source>
        <dbReference type="EMBL" id="OOZ42210.1"/>
    </source>
</evidence>
<keyword evidence="3" id="KW-0479">Metal-binding</keyword>
<name>A0A1T2LAW3_9GAMM</name>
<organism evidence="9 10">
    <name type="scientific">Solemya pervernicosa gill symbiont</name>
    <dbReference type="NCBI Taxonomy" id="642797"/>
    <lineage>
        <taxon>Bacteria</taxon>
        <taxon>Pseudomonadati</taxon>
        <taxon>Pseudomonadota</taxon>
        <taxon>Gammaproteobacteria</taxon>
        <taxon>sulfur-oxidizing symbionts</taxon>
    </lineage>
</organism>
<dbReference type="InterPro" id="IPR051684">
    <property type="entry name" value="Electron_Trans/Redox"/>
</dbReference>
<evidence type="ECO:0000259" key="8">
    <source>
        <dbReference type="Pfam" id="PF12801"/>
    </source>
</evidence>
<evidence type="ECO:0000256" key="4">
    <source>
        <dbReference type="ARBA" id="ARBA00022982"/>
    </source>
</evidence>
<keyword evidence="7" id="KW-1133">Transmembrane helix</keyword>
<dbReference type="PANTHER" id="PTHR30176:SF3">
    <property type="entry name" value="FERREDOXIN-TYPE PROTEIN NAPH"/>
    <property type="match status" value="1"/>
</dbReference>
<proteinExistence type="predicted"/>
<evidence type="ECO:0000256" key="5">
    <source>
        <dbReference type="ARBA" id="ARBA00023004"/>
    </source>
</evidence>
<evidence type="ECO:0000256" key="1">
    <source>
        <dbReference type="ARBA" id="ARBA00022448"/>
    </source>
</evidence>
<dbReference type="GO" id="GO:0005886">
    <property type="term" value="C:plasma membrane"/>
    <property type="evidence" value="ECO:0007669"/>
    <property type="project" value="TreeGrafter"/>
</dbReference>
<dbReference type="AlphaFoldDB" id="A0A1T2LAW3"/>
<dbReference type="Proteomes" id="UP000191110">
    <property type="component" value="Unassembled WGS sequence"/>
</dbReference>
<feature type="transmembrane region" description="Helical" evidence="7">
    <location>
        <begin position="9"/>
        <end position="28"/>
    </location>
</feature>
<dbReference type="GO" id="GO:0046872">
    <property type="term" value="F:metal ion binding"/>
    <property type="evidence" value="ECO:0007669"/>
    <property type="project" value="UniProtKB-KW"/>
</dbReference>
<protein>
    <submittedName>
        <fullName evidence="9">4Fe-4S binding protein</fullName>
    </submittedName>
</protein>
<comment type="caution">
    <text evidence="9">The sequence shown here is derived from an EMBL/GenBank/DDBJ whole genome shotgun (WGS) entry which is preliminary data.</text>
</comment>
<feature type="transmembrane region" description="Helical" evidence="7">
    <location>
        <begin position="34"/>
        <end position="53"/>
    </location>
</feature>
<accession>A0A1T2LAW3</accession>
<dbReference type="GO" id="GO:0051539">
    <property type="term" value="F:4 iron, 4 sulfur cluster binding"/>
    <property type="evidence" value="ECO:0007669"/>
    <property type="project" value="UniProtKB-KW"/>
</dbReference>
<feature type="domain" description="4Fe-4S ferredoxin-type" evidence="8">
    <location>
        <begin position="72"/>
        <end position="116"/>
    </location>
</feature>
<dbReference type="SUPFAM" id="SSF54862">
    <property type="entry name" value="4Fe-4S ferredoxins"/>
    <property type="match status" value="1"/>
</dbReference>
<feature type="transmembrane region" description="Helical" evidence="7">
    <location>
        <begin position="184"/>
        <end position="204"/>
    </location>
</feature>
<dbReference type="EMBL" id="MPRL01000002">
    <property type="protein sequence ID" value="OOZ42210.1"/>
    <property type="molecule type" value="Genomic_DNA"/>
</dbReference>
<feature type="domain" description="4Fe-4S ferredoxin-type" evidence="8">
    <location>
        <begin position="184"/>
        <end position="224"/>
    </location>
</feature>
<evidence type="ECO:0000256" key="3">
    <source>
        <dbReference type="ARBA" id="ARBA00022723"/>
    </source>
</evidence>
<keyword evidence="2" id="KW-0004">4Fe-4S</keyword>
<keyword evidence="7" id="KW-0472">Membrane</keyword>
<feature type="transmembrane region" description="Helical" evidence="7">
    <location>
        <begin position="140"/>
        <end position="164"/>
    </location>
</feature>
<keyword evidence="4" id="KW-0249">Electron transport</keyword>
<dbReference type="PANTHER" id="PTHR30176">
    <property type="entry name" value="FERREDOXIN-TYPE PROTEIN NAPH"/>
    <property type="match status" value="1"/>
</dbReference>
<evidence type="ECO:0000313" key="10">
    <source>
        <dbReference type="Proteomes" id="UP000191110"/>
    </source>
</evidence>
<sequence>MVTLQQKRLAVRTAFFVLFVVAPPLDIFRFDLTLNHFILFGQPWTLGLTAFVNGEIGAGEAAFNIVVRGFLPIVIGAVLLIGTAWRYGRLYCGWLCPHFSVVEMINSLMLKASGKPTLWEPKSLPEQQLNGSLLTPDQKYWILVIVAVVGFAFLWAVSLLTYLLPPKEIYTNLFNGELTRNQSIFIFAATTVLALEFLLARHLFCRFGCAVGLFQSLAWMGNRKAMVVGFDSQKVSNCIDCNAACDNACPMRLKPRSIKRKMFTCTQCAQCIDACDQAQGSRGKDNLLLWLENDCARHISEHEFGHAPDLPRDCFNKNDQESN</sequence>
<reference evidence="9 10" key="1">
    <citation type="submission" date="2016-11" db="EMBL/GenBank/DDBJ databases">
        <title>Mixed transmission modes and dynamic genome evolution in an obligate animal-bacterial symbiosis.</title>
        <authorList>
            <person name="Russell S.L."/>
            <person name="Corbett-Detig R.B."/>
            <person name="Cavanaugh C.M."/>
        </authorList>
    </citation>
    <scope>NUCLEOTIDE SEQUENCE [LARGE SCALE GENOMIC DNA]</scope>
    <source>
        <strain evidence="9">Sveles-Q1</strain>
    </source>
</reference>
<keyword evidence="5" id="KW-0408">Iron</keyword>
<keyword evidence="7" id="KW-0812">Transmembrane</keyword>
<evidence type="ECO:0000256" key="2">
    <source>
        <dbReference type="ARBA" id="ARBA00022485"/>
    </source>
</evidence>
<gene>
    <name evidence="9" type="ORF">BOW53_01120</name>
</gene>
<dbReference type="InterPro" id="IPR017896">
    <property type="entry name" value="4Fe4S_Fe-S-bd"/>
</dbReference>
<keyword evidence="10" id="KW-1185">Reference proteome</keyword>
<evidence type="ECO:0000256" key="7">
    <source>
        <dbReference type="SAM" id="Phobius"/>
    </source>
</evidence>